<comment type="caution">
    <text evidence="1">The sequence shown here is derived from an EMBL/GenBank/DDBJ whole genome shotgun (WGS) entry which is preliminary data.</text>
</comment>
<dbReference type="Proteomes" id="UP000321863">
    <property type="component" value="Unassembled WGS sequence"/>
</dbReference>
<dbReference type="OrthoDB" id="1274094at2"/>
<reference evidence="1 2" key="1">
    <citation type="submission" date="2019-07" db="EMBL/GenBank/DDBJ databases">
        <title>Whole genome shotgun sequence of Chryseobacterium hagamense NBRC 105253.</title>
        <authorList>
            <person name="Hosoyama A."/>
            <person name="Uohara A."/>
            <person name="Ohji S."/>
            <person name="Ichikawa N."/>
        </authorList>
    </citation>
    <scope>NUCLEOTIDE SEQUENCE [LARGE SCALE GENOMIC DNA]</scope>
    <source>
        <strain evidence="1 2">NBRC 105253</strain>
    </source>
</reference>
<gene>
    <name evidence="1" type="ORF">CHA01nite_38330</name>
</gene>
<dbReference type="EMBL" id="BJYJ01000046">
    <property type="protein sequence ID" value="GEN78093.1"/>
    <property type="molecule type" value="Genomic_DNA"/>
</dbReference>
<name>A0A511YSB8_9FLAO</name>
<dbReference type="AlphaFoldDB" id="A0A511YSB8"/>
<keyword evidence="2" id="KW-1185">Reference proteome</keyword>
<proteinExistence type="predicted"/>
<evidence type="ECO:0000313" key="1">
    <source>
        <dbReference type="EMBL" id="GEN78093.1"/>
    </source>
</evidence>
<accession>A0A511YSB8</accession>
<organism evidence="1 2">
    <name type="scientific">Chryseobacterium hagamense</name>
    <dbReference type="NCBI Taxonomy" id="395935"/>
    <lineage>
        <taxon>Bacteria</taxon>
        <taxon>Pseudomonadati</taxon>
        <taxon>Bacteroidota</taxon>
        <taxon>Flavobacteriia</taxon>
        <taxon>Flavobacteriales</taxon>
        <taxon>Weeksellaceae</taxon>
        <taxon>Chryseobacterium group</taxon>
        <taxon>Chryseobacterium</taxon>
    </lineage>
</organism>
<dbReference type="RefSeq" id="WP_146944483.1">
    <property type="nucleotide sequence ID" value="NZ_BJYJ01000046.1"/>
</dbReference>
<evidence type="ECO:0000313" key="2">
    <source>
        <dbReference type="Proteomes" id="UP000321863"/>
    </source>
</evidence>
<protein>
    <submittedName>
        <fullName evidence="1">Uncharacterized protein</fullName>
    </submittedName>
</protein>
<sequence>MKTENFNHLIDDQTEYFDIDKFYENNKEGQNKTNTTENHTTTLYTAGKEGAWFTSLSTGWGSFFSVYKEYSGKGIIRCKWVTFRNRGAAVGMKYYFDAEGRMLKSDDMEKDFLFTPQQAIGFCIEKDIDLLKENDHFIERYNDHSDKKSFYVISYKGTYNEQSGRIFIILDGNTGLQERVVIHPPGKPGKVIYKKDKLLNK</sequence>